<organism evidence="1 2">
    <name type="scientific">Babesia microti (strain RI)</name>
    <dbReference type="NCBI Taxonomy" id="1133968"/>
    <lineage>
        <taxon>Eukaryota</taxon>
        <taxon>Sar</taxon>
        <taxon>Alveolata</taxon>
        <taxon>Apicomplexa</taxon>
        <taxon>Aconoidasida</taxon>
        <taxon>Piroplasmida</taxon>
        <taxon>Babesiidae</taxon>
        <taxon>Babesia</taxon>
    </lineage>
</organism>
<reference evidence="1 2" key="3">
    <citation type="journal article" date="2016" name="Sci. Rep.">
        <title>Genome-wide diversity and gene expression profiling of Babesia microti isolates identify polymorphic genes that mediate host-pathogen interactions.</title>
        <authorList>
            <person name="Silva J.C."/>
            <person name="Cornillot E."/>
            <person name="McCracken C."/>
            <person name="Usmani-Brown S."/>
            <person name="Dwivedi A."/>
            <person name="Ifeonu O.O."/>
            <person name="Crabtree J."/>
            <person name="Gotia H.T."/>
            <person name="Virji A.Z."/>
            <person name="Reynes C."/>
            <person name="Colinge J."/>
            <person name="Kumar V."/>
            <person name="Lawres L."/>
            <person name="Pazzi J.E."/>
            <person name="Pablo J.V."/>
            <person name="Hung C."/>
            <person name="Brancato J."/>
            <person name="Kumari P."/>
            <person name="Orvis J."/>
            <person name="Tretina K."/>
            <person name="Chibucos M."/>
            <person name="Ott S."/>
            <person name="Sadzewicz L."/>
            <person name="Sengamalay N."/>
            <person name="Shetty A.C."/>
            <person name="Su Q."/>
            <person name="Tallon L."/>
            <person name="Fraser C.M."/>
            <person name="Frutos R."/>
            <person name="Molina D.M."/>
            <person name="Krause P.J."/>
            <person name="Ben Mamoun C."/>
        </authorList>
    </citation>
    <scope>NUCLEOTIDE SEQUENCE [LARGE SCALE GENOMIC DNA]</scope>
    <source>
        <strain evidence="1 2">RI</strain>
    </source>
</reference>
<accession>A0A1R4AAN2</accession>
<evidence type="ECO:0000313" key="1">
    <source>
        <dbReference type="EMBL" id="SJK86045.1"/>
    </source>
</evidence>
<keyword evidence="2" id="KW-1185">Reference proteome</keyword>
<dbReference type="GeneID" id="24424345"/>
<evidence type="ECO:0000313" key="2">
    <source>
        <dbReference type="Proteomes" id="UP000002899"/>
    </source>
</evidence>
<reference evidence="1 2" key="2">
    <citation type="journal article" date="2013" name="PLoS ONE">
        <title>Whole genome mapping and re-organization of the nuclear and mitochondrial genomes of Babesia microti isolates.</title>
        <authorList>
            <person name="Cornillot E."/>
            <person name="Dassouli A."/>
            <person name="Garg A."/>
            <person name="Pachikara N."/>
            <person name="Randazzo S."/>
            <person name="Depoix D."/>
            <person name="Carcy B."/>
            <person name="Delbecq S."/>
            <person name="Frutos R."/>
            <person name="Silva J.C."/>
            <person name="Sutton R."/>
            <person name="Krause P.J."/>
            <person name="Mamoun C.B."/>
        </authorList>
    </citation>
    <scope>NUCLEOTIDE SEQUENCE [LARGE SCALE GENOMIC DNA]</scope>
    <source>
        <strain evidence="1 2">RI</strain>
    </source>
</reference>
<name>A0A1R4AAN2_BABMR</name>
<dbReference type="EMBL" id="FO082872">
    <property type="protein sequence ID" value="SJK86045.1"/>
    <property type="molecule type" value="Genomic_DNA"/>
</dbReference>
<reference evidence="1 2" key="1">
    <citation type="journal article" date="2012" name="Nucleic Acids Res.">
        <title>Sequencing of the smallest Apicomplexan genome from the human pathogen Babesia microti.</title>
        <authorList>
            <person name="Cornillot E."/>
            <person name="Hadj-Kaddour K."/>
            <person name="Dassouli A."/>
            <person name="Noel B."/>
            <person name="Ranwez V."/>
            <person name="Vacherie B."/>
            <person name="Augagneur Y."/>
            <person name="Bres V."/>
            <person name="Duclos A."/>
            <person name="Randazzo S."/>
            <person name="Carcy B."/>
            <person name="Debierre-Grockiego F."/>
            <person name="Delbecq S."/>
            <person name="Moubri-Menage K."/>
            <person name="Shams-Eldin H."/>
            <person name="Usmani-Brown S."/>
            <person name="Bringaud F."/>
            <person name="Wincker P."/>
            <person name="Vivares C.P."/>
            <person name="Schwarz R.T."/>
            <person name="Schetters T.P."/>
            <person name="Krause P.J."/>
            <person name="Gorenflot A."/>
            <person name="Berry V."/>
            <person name="Barbe V."/>
            <person name="Ben Mamoun C."/>
        </authorList>
    </citation>
    <scope>NUCLEOTIDE SEQUENCE [LARGE SCALE GENOMIC DNA]</scope>
    <source>
        <strain evidence="1 2">RI</strain>
    </source>
</reference>
<proteinExistence type="predicted"/>
<dbReference type="KEGG" id="bmic:BMR1_02g02811"/>
<dbReference type="AlphaFoldDB" id="A0A1R4AAN2"/>
<dbReference type="Proteomes" id="UP000002899">
    <property type="component" value="Chromosome II"/>
</dbReference>
<protein>
    <submittedName>
        <fullName evidence="1">Uncharacterized protein</fullName>
    </submittedName>
</protein>
<dbReference type="OrthoDB" id="336729at2759"/>
<dbReference type="RefSeq" id="XP_021338242.1">
    <property type="nucleotide sequence ID" value="XM_021481620.1"/>
</dbReference>
<dbReference type="VEuPathDB" id="PiroplasmaDB:BMR1_02g02811"/>
<sequence length="265" mass="30082">MSVLILPKITNNDAIYGEIIESTIGYNKSARKRNLVYGITTRSLPHPKYVNIPLTNIISEPDGQNDHKYIVSNLKDYADTLICLMVAVKLNPGEIIIIISPSQEHKLLHPFVHWSLKFKSKPLVYCISSGHKYRDSHIKNNNCSQTEYMKIVEKVEDIQHDVLIRTSNIGVPCVIILPPTEFKYPVSQSSVHRISLSILGVAGKLVWLEEIGQIDSCECQCVFSKNLTISFYNSDVIWKSGTHSKICQYAIKESVNYLTYVRNKN</sequence>